<protein>
    <recommendedName>
        <fullName evidence="6">Peptidoglycan binding-like domain-containing protein</fullName>
    </recommendedName>
</protein>
<evidence type="ECO:0000313" key="4">
    <source>
        <dbReference type="EMBL" id="MDQ0317824.1"/>
    </source>
</evidence>
<dbReference type="GO" id="GO:0008233">
    <property type="term" value="F:peptidase activity"/>
    <property type="evidence" value="ECO:0007669"/>
    <property type="project" value="InterPro"/>
</dbReference>
<keyword evidence="1" id="KW-0472">Membrane</keyword>
<dbReference type="CDD" id="cd14845">
    <property type="entry name" value="L-Ala-D-Glu_peptidase_like"/>
    <property type="match status" value="1"/>
</dbReference>
<evidence type="ECO:0000313" key="5">
    <source>
        <dbReference type="Proteomes" id="UP001229244"/>
    </source>
</evidence>
<dbReference type="Pfam" id="PF13539">
    <property type="entry name" value="Peptidase_M15_4"/>
    <property type="match status" value="1"/>
</dbReference>
<evidence type="ECO:0000256" key="1">
    <source>
        <dbReference type="SAM" id="Phobius"/>
    </source>
</evidence>
<dbReference type="InterPro" id="IPR036365">
    <property type="entry name" value="PGBD-like_sf"/>
</dbReference>
<evidence type="ECO:0000259" key="3">
    <source>
        <dbReference type="Pfam" id="PF13539"/>
    </source>
</evidence>
<keyword evidence="1" id="KW-0812">Transmembrane</keyword>
<evidence type="ECO:0008006" key="6">
    <source>
        <dbReference type="Google" id="ProtNLM"/>
    </source>
</evidence>
<dbReference type="RefSeq" id="WP_306887751.1">
    <property type="nucleotide sequence ID" value="NZ_JAUSUL010000009.1"/>
</dbReference>
<feature type="domain" description="Peptidoglycan binding-like" evidence="2">
    <location>
        <begin position="179"/>
        <end position="234"/>
    </location>
</feature>
<dbReference type="EMBL" id="JAUSUL010000009">
    <property type="protein sequence ID" value="MDQ0317824.1"/>
    <property type="molecule type" value="Genomic_DNA"/>
</dbReference>
<dbReference type="Pfam" id="PF01471">
    <property type="entry name" value="PG_binding_1"/>
    <property type="match status" value="1"/>
</dbReference>
<dbReference type="Gene3D" id="1.10.101.10">
    <property type="entry name" value="PGBD-like superfamily/PGBD"/>
    <property type="match status" value="1"/>
</dbReference>
<dbReference type="AlphaFoldDB" id="A0AAE3VSW9"/>
<gene>
    <name evidence="4" type="ORF">J2S73_004311</name>
</gene>
<comment type="caution">
    <text evidence="4">The sequence shown here is derived from an EMBL/GenBank/DDBJ whole genome shotgun (WGS) entry which is preliminary data.</text>
</comment>
<feature type="domain" description="Peptidase M15C" evidence="3">
    <location>
        <begin position="60"/>
        <end position="140"/>
    </location>
</feature>
<proteinExistence type="predicted"/>
<dbReference type="Gene3D" id="3.30.1380.10">
    <property type="match status" value="1"/>
</dbReference>
<name>A0AAE3VSW9_9HYPH</name>
<dbReference type="InterPro" id="IPR036366">
    <property type="entry name" value="PGBDSf"/>
</dbReference>
<dbReference type="InterPro" id="IPR002477">
    <property type="entry name" value="Peptidoglycan-bd-like"/>
</dbReference>
<dbReference type="InterPro" id="IPR009045">
    <property type="entry name" value="Zn_M74/Hedgehog-like"/>
</dbReference>
<evidence type="ECO:0000259" key="2">
    <source>
        <dbReference type="Pfam" id="PF01471"/>
    </source>
</evidence>
<feature type="transmembrane region" description="Helical" evidence="1">
    <location>
        <begin position="311"/>
        <end position="331"/>
    </location>
</feature>
<dbReference type="SUPFAM" id="SSF47090">
    <property type="entry name" value="PGBD-like"/>
    <property type="match status" value="1"/>
</dbReference>
<keyword evidence="1" id="KW-1133">Transmembrane helix</keyword>
<reference evidence="4" key="1">
    <citation type="submission" date="2023-07" db="EMBL/GenBank/DDBJ databases">
        <title>Genomic Encyclopedia of Type Strains, Phase IV (KMG-IV): sequencing the most valuable type-strain genomes for metagenomic binning, comparative biology and taxonomic classification.</title>
        <authorList>
            <person name="Goeker M."/>
        </authorList>
    </citation>
    <scope>NUCLEOTIDE SEQUENCE</scope>
    <source>
        <strain evidence="4">DSM 21202</strain>
    </source>
</reference>
<dbReference type="InterPro" id="IPR039561">
    <property type="entry name" value="Peptidase_M15C"/>
</dbReference>
<organism evidence="4 5">
    <name type="scientific">Amorphus orientalis</name>
    <dbReference type="NCBI Taxonomy" id="649198"/>
    <lineage>
        <taxon>Bacteria</taxon>
        <taxon>Pseudomonadati</taxon>
        <taxon>Pseudomonadota</taxon>
        <taxon>Alphaproteobacteria</taxon>
        <taxon>Hyphomicrobiales</taxon>
        <taxon>Amorphaceae</taxon>
        <taxon>Amorphus</taxon>
    </lineage>
</organism>
<sequence length="357" mass="37733">MAFSLTSRDRAALDGVHPDLVAVVERAARLTPVPFRVFEGTRTIERQRAYVRRGVSKTMNSRHIPGANGHGHAVDLVLAFDVDGDGDVDGADFWASPGSPSGAAAWRRLETAVKTAARDLGVPVEWGGDWRSFKDYPHWQLPWSAYPAERPLTQEARRADGATGTQENAYDGIYSPGDSGEAVRRCQKTLRRLGYVIPVSGTMDERTVFVIRVVQRQNGLEIDGVLGPRTMTAIDAMAAAAARGEPAGAEQANADLEVAEAAPRVDEPTDQSAARTRAAVVGGGGAVAGAGLIGEGIDQALEAVRHGEGTVAPGTVLHAVFGLAVVALLGFQAYRMLRRAGALPSWFGGTASGTRTS</sequence>
<accession>A0AAE3VSW9</accession>
<keyword evidence="5" id="KW-1185">Reference proteome</keyword>
<dbReference type="Proteomes" id="UP001229244">
    <property type="component" value="Unassembled WGS sequence"/>
</dbReference>
<dbReference type="SUPFAM" id="SSF55166">
    <property type="entry name" value="Hedgehog/DD-peptidase"/>
    <property type="match status" value="1"/>
</dbReference>